<dbReference type="Gene3D" id="3.20.20.150">
    <property type="entry name" value="Divalent-metal-dependent TIM barrel enzymes"/>
    <property type="match status" value="1"/>
</dbReference>
<dbReference type="PROSITE" id="PS51318">
    <property type="entry name" value="TAT"/>
    <property type="match status" value="1"/>
</dbReference>
<reference evidence="2 3" key="1">
    <citation type="submission" date="2021-03" db="EMBL/GenBank/DDBJ databases">
        <title>Fibrella sp. HMF5036 genome sequencing and assembly.</title>
        <authorList>
            <person name="Kang H."/>
            <person name="Kim H."/>
            <person name="Bae S."/>
            <person name="Joh K."/>
        </authorList>
    </citation>
    <scope>NUCLEOTIDE SEQUENCE [LARGE SCALE GENOMIC DNA]</scope>
    <source>
        <strain evidence="2 3">HMF5036</strain>
    </source>
</reference>
<dbReference type="InterPro" id="IPR006311">
    <property type="entry name" value="TAT_signal"/>
</dbReference>
<comment type="caution">
    <text evidence="2">The sequence shown here is derived from an EMBL/GenBank/DDBJ whole genome shotgun (WGS) entry which is preliminary data.</text>
</comment>
<dbReference type="InterPro" id="IPR036237">
    <property type="entry name" value="Xyl_isomerase-like_sf"/>
</dbReference>
<name>A0A939G7R4_9BACT</name>
<dbReference type="Proteomes" id="UP000664795">
    <property type="component" value="Unassembled WGS sequence"/>
</dbReference>
<dbReference type="EMBL" id="JAFMYU010000006">
    <property type="protein sequence ID" value="MBO0931323.1"/>
    <property type="molecule type" value="Genomic_DNA"/>
</dbReference>
<dbReference type="RefSeq" id="WP_207335288.1">
    <property type="nucleotide sequence ID" value="NZ_JAFMYU010000006.1"/>
</dbReference>
<keyword evidence="2" id="KW-0413">Isomerase</keyword>
<organism evidence="2 3">
    <name type="scientific">Fibrella aquatilis</name>
    <dbReference type="NCBI Taxonomy" id="2817059"/>
    <lineage>
        <taxon>Bacteria</taxon>
        <taxon>Pseudomonadati</taxon>
        <taxon>Bacteroidota</taxon>
        <taxon>Cytophagia</taxon>
        <taxon>Cytophagales</taxon>
        <taxon>Spirosomataceae</taxon>
        <taxon>Fibrella</taxon>
    </lineage>
</organism>
<accession>A0A939G7R4</accession>
<dbReference type="AlphaFoldDB" id="A0A939G7R4"/>
<dbReference type="GO" id="GO:0016853">
    <property type="term" value="F:isomerase activity"/>
    <property type="evidence" value="ECO:0007669"/>
    <property type="project" value="UniProtKB-KW"/>
</dbReference>
<protein>
    <submittedName>
        <fullName evidence="2">Sugar phosphate isomerase/epimerase</fullName>
    </submittedName>
</protein>
<dbReference type="InterPro" id="IPR050312">
    <property type="entry name" value="IolE/XylAMocC-like"/>
</dbReference>
<evidence type="ECO:0000313" key="2">
    <source>
        <dbReference type="EMBL" id="MBO0931323.1"/>
    </source>
</evidence>
<evidence type="ECO:0000259" key="1">
    <source>
        <dbReference type="Pfam" id="PF01261"/>
    </source>
</evidence>
<keyword evidence="3" id="KW-1185">Reference proteome</keyword>
<dbReference type="Pfam" id="PF01261">
    <property type="entry name" value="AP_endonuc_2"/>
    <property type="match status" value="1"/>
</dbReference>
<sequence length="291" mass="32725">MQSTRRDFLKQAGLLSASTVALSTSLTDALGGSFKTYGLQLYSVRDVLPNDPKGVMTQLANMGYKQFESYQGQQGFLWGMEPAAMKSFLDGIGVRMVSTHFDFKGASENPDTLSKYIDMASGAGLKYMLCPYIGPQKTWDDWKRVADSFNRVGEAVRNSGSGLKFGYHNHDYSFKTQDGKLPQEYLLTNTDPLNVMFELDMCWIEAAGQNAVDHLKKHGSRYELCHIKDYKREGTKVVQQNLGEGIVNYKAILKQARKSGMKYFLVEQEEYPKAPMNSMEADSAYMKALRV</sequence>
<proteinExistence type="predicted"/>
<gene>
    <name evidence="2" type="ORF">J2I48_09975</name>
</gene>
<dbReference type="PANTHER" id="PTHR12110">
    <property type="entry name" value="HYDROXYPYRUVATE ISOMERASE"/>
    <property type="match status" value="1"/>
</dbReference>
<dbReference type="InterPro" id="IPR013022">
    <property type="entry name" value="Xyl_isomerase-like_TIM-brl"/>
</dbReference>
<dbReference type="SUPFAM" id="SSF51658">
    <property type="entry name" value="Xylose isomerase-like"/>
    <property type="match status" value="1"/>
</dbReference>
<evidence type="ECO:0000313" key="3">
    <source>
        <dbReference type="Proteomes" id="UP000664795"/>
    </source>
</evidence>
<dbReference type="PANTHER" id="PTHR12110:SF41">
    <property type="entry name" value="INOSOSE DEHYDRATASE"/>
    <property type="match status" value="1"/>
</dbReference>
<feature type="domain" description="Xylose isomerase-like TIM barrel" evidence="1">
    <location>
        <begin position="58"/>
        <end position="287"/>
    </location>
</feature>